<sequence length="378" mass="42791">MPSDTSTYVRELSVLYRAIGIICQSFVFGFYACLFPLSTYVMLKKGLRTRLRKFLFGMTVFMFILSTFLWAVTIVDLIRSIKVWLLDSRPGEDFPQYFTLFNAFGLVNYVLTDGVVVWRAWVLCHDENRKALFVPMFLLCCTGATTFATIGIRITLSAAHHLRADDIKHLGRAIDVCQVTNLSLSLLTNIASTLIISRKAWRYRRAFKSELNSTIERRTKAGKIMLLLVETGLLYCISCTTVLIGTVIRLPAGTVGDIYTPVNIQMAGLYPIIVLLLVNQEQSFEKTVFVSTIPSIHHGAVGSEQPVEPYPQLDQHSQLESMSFVSRSHGTTVAIERSPLERIASRRTISLHLRSFTDNGDRREDDRHEVREGKHDTE</sequence>
<feature type="transmembrane region" description="Helical" evidence="2">
    <location>
        <begin position="258"/>
        <end position="278"/>
    </location>
</feature>
<feature type="transmembrane region" description="Helical" evidence="2">
    <location>
        <begin position="179"/>
        <end position="197"/>
    </location>
</feature>
<evidence type="ECO:0000256" key="1">
    <source>
        <dbReference type="SAM" id="MobiDB-lite"/>
    </source>
</evidence>
<keyword evidence="2" id="KW-0472">Membrane</keyword>
<dbReference type="OrthoDB" id="3259206at2759"/>
<organism evidence="3 4">
    <name type="scientific">Dendrothele bispora (strain CBS 962.96)</name>
    <dbReference type="NCBI Taxonomy" id="1314807"/>
    <lineage>
        <taxon>Eukaryota</taxon>
        <taxon>Fungi</taxon>
        <taxon>Dikarya</taxon>
        <taxon>Basidiomycota</taxon>
        <taxon>Agaricomycotina</taxon>
        <taxon>Agaricomycetes</taxon>
        <taxon>Agaricomycetidae</taxon>
        <taxon>Agaricales</taxon>
        <taxon>Agaricales incertae sedis</taxon>
        <taxon>Dendrothele</taxon>
    </lineage>
</organism>
<feature type="compositionally biased region" description="Basic and acidic residues" evidence="1">
    <location>
        <begin position="359"/>
        <end position="378"/>
    </location>
</feature>
<feature type="transmembrane region" description="Helical" evidence="2">
    <location>
        <begin position="15"/>
        <end position="43"/>
    </location>
</feature>
<keyword evidence="4" id="KW-1185">Reference proteome</keyword>
<keyword evidence="2" id="KW-1133">Transmembrane helix</keyword>
<reference evidence="3 4" key="1">
    <citation type="journal article" date="2019" name="Nat. Ecol. Evol.">
        <title>Megaphylogeny resolves global patterns of mushroom evolution.</title>
        <authorList>
            <person name="Varga T."/>
            <person name="Krizsan K."/>
            <person name="Foldi C."/>
            <person name="Dima B."/>
            <person name="Sanchez-Garcia M."/>
            <person name="Sanchez-Ramirez S."/>
            <person name="Szollosi G.J."/>
            <person name="Szarkandi J.G."/>
            <person name="Papp V."/>
            <person name="Albert L."/>
            <person name="Andreopoulos W."/>
            <person name="Angelini C."/>
            <person name="Antonin V."/>
            <person name="Barry K.W."/>
            <person name="Bougher N.L."/>
            <person name="Buchanan P."/>
            <person name="Buyck B."/>
            <person name="Bense V."/>
            <person name="Catcheside P."/>
            <person name="Chovatia M."/>
            <person name="Cooper J."/>
            <person name="Damon W."/>
            <person name="Desjardin D."/>
            <person name="Finy P."/>
            <person name="Geml J."/>
            <person name="Haridas S."/>
            <person name="Hughes K."/>
            <person name="Justo A."/>
            <person name="Karasinski D."/>
            <person name="Kautmanova I."/>
            <person name="Kiss B."/>
            <person name="Kocsube S."/>
            <person name="Kotiranta H."/>
            <person name="LaButti K.M."/>
            <person name="Lechner B.E."/>
            <person name="Liimatainen K."/>
            <person name="Lipzen A."/>
            <person name="Lukacs Z."/>
            <person name="Mihaltcheva S."/>
            <person name="Morgado L.N."/>
            <person name="Niskanen T."/>
            <person name="Noordeloos M.E."/>
            <person name="Ohm R.A."/>
            <person name="Ortiz-Santana B."/>
            <person name="Ovrebo C."/>
            <person name="Racz N."/>
            <person name="Riley R."/>
            <person name="Savchenko A."/>
            <person name="Shiryaev A."/>
            <person name="Soop K."/>
            <person name="Spirin V."/>
            <person name="Szebenyi C."/>
            <person name="Tomsovsky M."/>
            <person name="Tulloss R.E."/>
            <person name="Uehling J."/>
            <person name="Grigoriev I.V."/>
            <person name="Vagvolgyi C."/>
            <person name="Papp T."/>
            <person name="Martin F.M."/>
            <person name="Miettinen O."/>
            <person name="Hibbett D.S."/>
            <person name="Nagy L.G."/>
        </authorList>
    </citation>
    <scope>NUCLEOTIDE SEQUENCE [LARGE SCALE GENOMIC DNA]</scope>
    <source>
        <strain evidence="3 4">CBS 962.96</strain>
    </source>
</reference>
<feature type="region of interest" description="Disordered" evidence="1">
    <location>
        <begin position="355"/>
        <end position="378"/>
    </location>
</feature>
<feature type="transmembrane region" description="Helical" evidence="2">
    <location>
        <begin position="224"/>
        <end position="252"/>
    </location>
</feature>
<feature type="transmembrane region" description="Helical" evidence="2">
    <location>
        <begin position="98"/>
        <end position="121"/>
    </location>
</feature>
<feature type="transmembrane region" description="Helical" evidence="2">
    <location>
        <begin position="55"/>
        <end position="78"/>
    </location>
</feature>
<dbReference type="AlphaFoldDB" id="A0A4S8KVR4"/>
<accession>A0A4S8KVR4</accession>
<proteinExistence type="predicted"/>
<dbReference type="Proteomes" id="UP000297245">
    <property type="component" value="Unassembled WGS sequence"/>
</dbReference>
<evidence type="ECO:0000313" key="4">
    <source>
        <dbReference type="Proteomes" id="UP000297245"/>
    </source>
</evidence>
<feature type="transmembrane region" description="Helical" evidence="2">
    <location>
        <begin position="133"/>
        <end position="159"/>
    </location>
</feature>
<dbReference type="EMBL" id="ML179947">
    <property type="protein sequence ID" value="THU80032.1"/>
    <property type="molecule type" value="Genomic_DNA"/>
</dbReference>
<keyword evidence="2" id="KW-0812">Transmembrane</keyword>
<protein>
    <submittedName>
        <fullName evidence="3">Uncharacterized protein</fullName>
    </submittedName>
</protein>
<evidence type="ECO:0000313" key="3">
    <source>
        <dbReference type="EMBL" id="THU80032.1"/>
    </source>
</evidence>
<gene>
    <name evidence="3" type="ORF">K435DRAFT_768381</name>
</gene>
<evidence type="ECO:0000256" key="2">
    <source>
        <dbReference type="SAM" id="Phobius"/>
    </source>
</evidence>
<name>A0A4S8KVR4_DENBC</name>